<dbReference type="AlphaFoldDB" id="B4Q0F7"/>
<keyword evidence="2" id="KW-1185">Reference proteome</keyword>
<dbReference type="Proteomes" id="UP000002282">
    <property type="component" value="Chromosome X"/>
</dbReference>
<sequence>MSWLTEIPLTRQDRGGLQETFRLSDEALVANGLQRNSMVENLRFICDLSGEWHTNGRLTQFQARTPNASPAKRENRMILNIPNKVYTFKMLRQMITEMSFEKQPEAIFKEQELALNKDYREVPDEEARQMTSRERLDRRLKSFYDHLEDMFVGADLNMANMAVDLVFNGISRLAERRNVLNASWRAKGYTNFTHFEAI</sequence>
<reference evidence="1 2" key="1">
    <citation type="journal article" date="2007" name="Nature">
        <title>Evolution of genes and genomes on the Drosophila phylogeny.</title>
        <authorList>
            <consortium name="Drosophila 12 Genomes Consortium"/>
            <person name="Clark A.G."/>
            <person name="Eisen M.B."/>
            <person name="Smith D.R."/>
            <person name="Bergman C.M."/>
            <person name="Oliver B."/>
            <person name="Markow T.A."/>
            <person name="Kaufman T.C."/>
            <person name="Kellis M."/>
            <person name="Gelbart W."/>
            <person name="Iyer V.N."/>
            <person name="Pollard D.A."/>
            <person name="Sackton T.B."/>
            <person name="Larracuente A.M."/>
            <person name="Singh N.D."/>
            <person name="Abad J.P."/>
            <person name="Abt D.N."/>
            <person name="Adryan B."/>
            <person name="Aguade M."/>
            <person name="Akashi H."/>
            <person name="Anderson W.W."/>
            <person name="Aquadro C.F."/>
            <person name="Ardell D.H."/>
            <person name="Arguello R."/>
            <person name="Artieri C.G."/>
            <person name="Barbash D.A."/>
            <person name="Barker D."/>
            <person name="Barsanti P."/>
            <person name="Batterham P."/>
            <person name="Batzoglou S."/>
            <person name="Begun D."/>
            <person name="Bhutkar A."/>
            <person name="Blanco E."/>
            <person name="Bosak S.A."/>
            <person name="Bradley R.K."/>
            <person name="Brand A.D."/>
            <person name="Brent M.R."/>
            <person name="Brooks A.N."/>
            <person name="Brown R.H."/>
            <person name="Butlin R.K."/>
            <person name="Caggese C."/>
            <person name="Calvi B.R."/>
            <person name="Bernardo de Carvalho A."/>
            <person name="Caspi A."/>
            <person name="Castrezana S."/>
            <person name="Celniker S.E."/>
            <person name="Chang J.L."/>
            <person name="Chapple C."/>
            <person name="Chatterji S."/>
            <person name="Chinwalla A."/>
            <person name="Civetta A."/>
            <person name="Clifton S.W."/>
            <person name="Comeron J.M."/>
            <person name="Costello J.C."/>
            <person name="Coyne J.A."/>
            <person name="Daub J."/>
            <person name="David R.G."/>
            <person name="Delcher A.L."/>
            <person name="Delehaunty K."/>
            <person name="Do C.B."/>
            <person name="Ebling H."/>
            <person name="Edwards K."/>
            <person name="Eickbush T."/>
            <person name="Evans J.D."/>
            <person name="Filipski A."/>
            <person name="Findeiss S."/>
            <person name="Freyhult E."/>
            <person name="Fulton L."/>
            <person name="Fulton R."/>
            <person name="Garcia A.C."/>
            <person name="Gardiner A."/>
            <person name="Garfield D.A."/>
            <person name="Garvin B.E."/>
            <person name="Gibson G."/>
            <person name="Gilbert D."/>
            <person name="Gnerre S."/>
            <person name="Godfrey J."/>
            <person name="Good R."/>
            <person name="Gotea V."/>
            <person name="Gravely B."/>
            <person name="Greenberg A.J."/>
            <person name="Griffiths-Jones S."/>
            <person name="Gross S."/>
            <person name="Guigo R."/>
            <person name="Gustafson E.A."/>
            <person name="Haerty W."/>
            <person name="Hahn M.W."/>
            <person name="Halligan D.L."/>
            <person name="Halpern A.L."/>
            <person name="Halter G.M."/>
            <person name="Han M.V."/>
            <person name="Heger A."/>
            <person name="Hillier L."/>
            <person name="Hinrichs A.S."/>
            <person name="Holmes I."/>
            <person name="Hoskins R.A."/>
            <person name="Hubisz M.J."/>
            <person name="Hultmark D."/>
            <person name="Huntley M.A."/>
            <person name="Jaffe D.B."/>
            <person name="Jagadeeshan S."/>
            <person name="Jeck W.R."/>
            <person name="Johnson J."/>
            <person name="Jones C.D."/>
            <person name="Jordan W.C."/>
            <person name="Karpen G.H."/>
            <person name="Kataoka E."/>
            <person name="Keightley P.D."/>
            <person name="Kheradpour P."/>
            <person name="Kirkness E.F."/>
            <person name="Koerich L.B."/>
            <person name="Kristiansen K."/>
            <person name="Kudrna D."/>
            <person name="Kulathinal R.J."/>
            <person name="Kumar S."/>
            <person name="Kwok R."/>
            <person name="Lander E."/>
            <person name="Langley C.H."/>
            <person name="Lapoint R."/>
            <person name="Lazzaro B.P."/>
            <person name="Lee S.J."/>
            <person name="Levesque L."/>
            <person name="Li R."/>
            <person name="Lin C.F."/>
            <person name="Lin M.F."/>
            <person name="Lindblad-Toh K."/>
            <person name="Llopart A."/>
            <person name="Long M."/>
            <person name="Low L."/>
            <person name="Lozovsky E."/>
            <person name="Lu J."/>
            <person name="Luo M."/>
            <person name="Machado C.A."/>
            <person name="Makalowski W."/>
            <person name="Marzo M."/>
            <person name="Matsuda M."/>
            <person name="Matzkin L."/>
            <person name="McAllister B."/>
            <person name="McBride C.S."/>
            <person name="McKernan B."/>
            <person name="McKernan K."/>
            <person name="Mendez-Lago M."/>
            <person name="Minx P."/>
            <person name="Mollenhauer M.U."/>
            <person name="Montooth K."/>
            <person name="Mount S.M."/>
            <person name="Mu X."/>
            <person name="Myers E."/>
            <person name="Negre B."/>
            <person name="Newfeld S."/>
            <person name="Nielsen R."/>
            <person name="Noor M.A."/>
            <person name="O'Grady P."/>
            <person name="Pachter L."/>
            <person name="Papaceit M."/>
            <person name="Parisi M.J."/>
            <person name="Parisi M."/>
            <person name="Parts L."/>
            <person name="Pedersen J.S."/>
            <person name="Pesole G."/>
            <person name="Phillippy A.M."/>
            <person name="Ponting C.P."/>
            <person name="Pop M."/>
            <person name="Porcelli D."/>
            <person name="Powell J.R."/>
            <person name="Prohaska S."/>
            <person name="Pruitt K."/>
            <person name="Puig M."/>
            <person name="Quesneville H."/>
            <person name="Ram K.R."/>
            <person name="Rand D."/>
            <person name="Rasmussen M.D."/>
            <person name="Reed L.K."/>
            <person name="Reenan R."/>
            <person name="Reily A."/>
            <person name="Remington K.A."/>
            <person name="Rieger T.T."/>
            <person name="Ritchie M.G."/>
            <person name="Robin C."/>
            <person name="Rogers Y.H."/>
            <person name="Rohde C."/>
            <person name="Rozas J."/>
            <person name="Rubenfield M.J."/>
            <person name="Ruiz A."/>
            <person name="Russo S."/>
            <person name="Salzberg S.L."/>
            <person name="Sanchez-Gracia A."/>
            <person name="Saranga D.J."/>
            <person name="Sato H."/>
            <person name="Schaeffer S.W."/>
            <person name="Schatz M.C."/>
            <person name="Schlenke T."/>
            <person name="Schwartz R."/>
            <person name="Segarra C."/>
            <person name="Singh R.S."/>
            <person name="Sirot L."/>
            <person name="Sirota M."/>
            <person name="Sisneros N.B."/>
            <person name="Smith C.D."/>
            <person name="Smith T.F."/>
            <person name="Spieth J."/>
            <person name="Stage D.E."/>
            <person name="Stark A."/>
            <person name="Stephan W."/>
            <person name="Strausberg R.L."/>
            <person name="Strempel S."/>
            <person name="Sturgill D."/>
            <person name="Sutton G."/>
            <person name="Sutton G.G."/>
            <person name="Tao W."/>
            <person name="Teichmann S."/>
            <person name="Tobari Y.N."/>
            <person name="Tomimura Y."/>
            <person name="Tsolas J.M."/>
            <person name="Valente V.L."/>
            <person name="Venter E."/>
            <person name="Venter J.C."/>
            <person name="Vicario S."/>
            <person name="Vieira F.G."/>
            <person name="Vilella A.J."/>
            <person name="Villasante A."/>
            <person name="Walenz B."/>
            <person name="Wang J."/>
            <person name="Wasserman M."/>
            <person name="Watts T."/>
            <person name="Wilson D."/>
            <person name="Wilson R.K."/>
            <person name="Wing R.A."/>
            <person name="Wolfner M.F."/>
            <person name="Wong A."/>
            <person name="Wong G.K."/>
            <person name="Wu C.I."/>
            <person name="Wu G."/>
            <person name="Yamamoto D."/>
            <person name="Yang H.P."/>
            <person name="Yang S.P."/>
            <person name="Yorke J.A."/>
            <person name="Yoshida K."/>
            <person name="Zdobnov E."/>
            <person name="Zhang P."/>
            <person name="Zhang Y."/>
            <person name="Zimin A.V."/>
            <person name="Baldwin J."/>
            <person name="Abdouelleil A."/>
            <person name="Abdulkadir J."/>
            <person name="Abebe A."/>
            <person name="Abera B."/>
            <person name="Abreu J."/>
            <person name="Acer S.C."/>
            <person name="Aftuck L."/>
            <person name="Alexander A."/>
            <person name="An P."/>
            <person name="Anderson E."/>
            <person name="Anderson S."/>
            <person name="Arachi H."/>
            <person name="Azer M."/>
            <person name="Bachantsang P."/>
            <person name="Barry A."/>
            <person name="Bayul T."/>
            <person name="Berlin A."/>
            <person name="Bessette D."/>
            <person name="Bloom T."/>
            <person name="Blye J."/>
            <person name="Boguslavskiy L."/>
            <person name="Bonnet C."/>
            <person name="Boukhgalter B."/>
            <person name="Bourzgui I."/>
            <person name="Brown A."/>
            <person name="Cahill P."/>
            <person name="Channer S."/>
            <person name="Cheshatsang Y."/>
            <person name="Chuda L."/>
            <person name="Citroen M."/>
            <person name="Collymore A."/>
            <person name="Cooke P."/>
            <person name="Costello M."/>
            <person name="D'Aco K."/>
            <person name="Daza R."/>
            <person name="De Haan G."/>
            <person name="DeGray S."/>
            <person name="DeMaso C."/>
            <person name="Dhargay N."/>
            <person name="Dooley K."/>
            <person name="Dooley E."/>
            <person name="Doricent M."/>
            <person name="Dorje P."/>
            <person name="Dorjee K."/>
            <person name="Dupes A."/>
            <person name="Elong R."/>
            <person name="Falk J."/>
            <person name="Farina A."/>
            <person name="Faro S."/>
            <person name="Ferguson D."/>
            <person name="Fisher S."/>
            <person name="Foley C.D."/>
            <person name="Franke A."/>
            <person name="Friedrich D."/>
            <person name="Gadbois L."/>
            <person name="Gearin G."/>
            <person name="Gearin C.R."/>
            <person name="Giannoukos G."/>
            <person name="Goode T."/>
            <person name="Graham J."/>
            <person name="Grandbois E."/>
            <person name="Grewal S."/>
            <person name="Gyaltsen K."/>
            <person name="Hafez N."/>
            <person name="Hagos B."/>
            <person name="Hall J."/>
            <person name="Henson C."/>
            <person name="Hollinger A."/>
            <person name="Honan T."/>
            <person name="Huard M.D."/>
            <person name="Hughes L."/>
            <person name="Hurhula B."/>
            <person name="Husby M.E."/>
            <person name="Kamat A."/>
            <person name="Kanga B."/>
            <person name="Kashin S."/>
            <person name="Khazanovich D."/>
            <person name="Kisner P."/>
            <person name="Lance K."/>
            <person name="Lara M."/>
            <person name="Lee W."/>
            <person name="Lennon N."/>
            <person name="Letendre F."/>
            <person name="LeVine R."/>
            <person name="Lipovsky A."/>
            <person name="Liu X."/>
            <person name="Liu J."/>
            <person name="Liu S."/>
            <person name="Lokyitsang T."/>
            <person name="Lokyitsang Y."/>
            <person name="Lubonja R."/>
            <person name="Lui A."/>
            <person name="MacDonald P."/>
            <person name="Magnisalis V."/>
            <person name="Maru K."/>
            <person name="Matthews C."/>
            <person name="McCusker W."/>
            <person name="McDonough S."/>
            <person name="Mehta T."/>
            <person name="Meldrim J."/>
            <person name="Meneus L."/>
            <person name="Mihai O."/>
            <person name="Mihalev A."/>
            <person name="Mihova T."/>
            <person name="Mittelman R."/>
            <person name="Mlenga V."/>
            <person name="Montmayeur A."/>
            <person name="Mulrain L."/>
            <person name="Navidi A."/>
            <person name="Naylor J."/>
            <person name="Negash T."/>
            <person name="Nguyen T."/>
            <person name="Nguyen N."/>
            <person name="Nicol R."/>
            <person name="Norbu C."/>
            <person name="Norbu N."/>
            <person name="Novod N."/>
            <person name="O'Neill B."/>
            <person name="Osman S."/>
            <person name="Markiewicz E."/>
            <person name="Oyono O.L."/>
            <person name="Patti C."/>
            <person name="Phunkhang P."/>
            <person name="Pierre F."/>
            <person name="Priest M."/>
            <person name="Raghuraman S."/>
            <person name="Rege F."/>
            <person name="Reyes R."/>
            <person name="Rise C."/>
            <person name="Rogov P."/>
            <person name="Ross K."/>
            <person name="Ryan E."/>
            <person name="Settipalli S."/>
            <person name="Shea T."/>
            <person name="Sherpa N."/>
            <person name="Shi L."/>
            <person name="Shih D."/>
            <person name="Sparrow T."/>
            <person name="Spaulding J."/>
            <person name="Stalker J."/>
            <person name="Stange-Thomann N."/>
            <person name="Stavropoulos S."/>
            <person name="Stone C."/>
            <person name="Strader C."/>
            <person name="Tesfaye S."/>
            <person name="Thomson T."/>
            <person name="Thoulutsang Y."/>
            <person name="Thoulutsang D."/>
            <person name="Topham K."/>
            <person name="Topping I."/>
            <person name="Tsamla T."/>
            <person name="Vassiliev H."/>
            <person name="Vo A."/>
            <person name="Wangchuk T."/>
            <person name="Wangdi T."/>
            <person name="Weiand M."/>
            <person name="Wilkinson J."/>
            <person name="Wilson A."/>
            <person name="Yadav S."/>
            <person name="Young G."/>
            <person name="Yu Q."/>
            <person name="Zembek L."/>
            <person name="Zhong D."/>
            <person name="Zimmer A."/>
            <person name="Zwirko Z."/>
            <person name="Jaffe D.B."/>
            <person name="Alvarez P."/>
            <person name="Brockman W."/>
            <person name="Butler J."/>
            <person name="Chin C."/>
            <person name="Gnerre S."/>
            <person name="Grabherr M."/>
            <person name="Kleber M."/>
            <person name="Mauceli E."/>
            <person name="MacCallum I."/>
        </authorList>
    </citation>
    <scope>NUCLEOTIDE SEQUENCE [LARGE SCALE GENOMIC DNA]</scope>
    <source>
        <strain evidence="2">Tai18E2 / Tucson 14021-0261.01</strain>
    </source>
</reference>
<reference evidence="1 2" key="2">
    <citation type="journal article" date="2007" name="PLoS Biol.">
        <title>Principles of genome evolution in the Drosophila melanogaster species group.</title>
        <authorList>
            <person name="Ranz J.M."/>
            <person name="Maurin D."/>
            <person name="Chan Y.S."/>
            <person name="von Grotthuss M."/>
            <person name="Hillier L.W."/>
            <person name="Roote J."/>
            <person name="Ashburner M."/>
            <person name="Bergman C.M."/>
        </authorList>
    </citation>
    <scope>NUCLEOTIDE SEQUENCE [LARGE SCALE GENOMIC DNA]</scope>
    <source>
        <strain evidence="2">Tai18E2 / Tucson 14021-0261.01</strain>
    </source>
</reference>
<accession>B4Q0F7</accession>
<evidence type="ECO:0000313" key="2">
    <source>
        <dbReference type="Proteomes" id="UP000002282"/>
    </source>
</evidence>
<dbReference type="PhylomeDB" id="B4Q0F7"/>
<dbReference type="OrthoDB" id="10332727at2759"/>
<protein>
    <submittedName>
        <fullName evidence="1">Uncharacterized protein</fullName>
    </submittedName>
</protein>
<dbReference type="HOGENOM" id="CLU_103915_0_0_1"/>
<organism evidence="1 2">
    <name type="scientific">Drosophila yakuba</name>
    <name type="common">Fruit fly</name>
    <dbReference type="NCBI Taxonomy" id="7245"/>
    <lineage>
        <taxon>Eukaryota</taxon>
        <taxon>Metazoa</taxon>
        <taxon>Ecdysozoa</taxon>
        <taxon>Arthropoda</taxon>
        <taxon>Hexapoda</taxon>
        <taxon>Insecta</taxon>
        <taxon>Pterygota</taxon>
        <taxon>Neoptera</taxon>
        <taxon>Endopterygota</taxon>
        <taxon>Diptera</taxon>
        <taxon>Brachycera</taxon>
        <taxon>Muscomorpha</taxon>
        <taxon>Ephydroidea</taxon>
        <taxon>Drosophilidae</taxon>
        <taxon>Drosophila</taxon>
        <taxon>Sophophora</taxon>
    </lineage>
</organism>
<evidence type="ECO:0000313" key="1">
    <source>
        <dbReference type="EMBL" id="EDX01241.1"/>
    </source>
</evidence>
<dbReference type="OMA" id="MEGRTND"/>
<name>B4Q0F7_DROYA</name>
<dbReference type="KEGG" id="dya:Dyak_GE16329"/>
<gene>
    <name evidence="1" type="primary">Dyak\GE16329</name>
    <name evidence="1" type="synonym">dyak_GLEANR_17761</name>
    <name evidence="1" type="synonym">GE16329</name>
    <name evidence="1" type="ORF">Dyak_GE16329</name>
</gene>
<dbReference type="EMBL" id="CM000162">
    <property type="protein sequence ID" value="EDX01241.1"/>
    <property type="molecule type" value="Genomic_DNA"/>
</dbReference>
<proteinExistence type="predicted"/>